<sequence>MKVTVTFIALLMLTTTFSHGFILRAFDGREDLGGWDNSHVANRQDYRIKRLACNPICPFGYICNTKTGVCRPPIMM</sequence>
<proteinExistence type="evidence at transcript level"/>
<evidence type="ECO:0000313" key="2">
    <source>
        <dbReference type="EMBL" id="AXL95595.1"/>
    </source>
</evidence>
<evidence type="ECO:0000256" key="1">
    <source>
        <dbReference type="SAM" id="SignalP"/>
    </source>
</evidence>
<dbReference type="AlphaFoldDB" id="A0A346CJ46"/>
<name>A0A346CJ46_CONER</name>
<keyword evidence="1" id="KW-0732">Signal</keyword>
<dbReference type="EMBL" id="MH360546">
    <property type="protein sequence ID" value="AXL95595.1"/>
    <property type="molecule type" value="mRNA"/>
</dbReference>
<feature type="signal peptide" evidence="1">
    <location>
        <begin position="1"/>
        <end position="20"/>
    </location>
</feature>
<organism evidence="2">
    <name type="scientific">Conus ermineus</name>
    <name type="common">Agate cone</name>
    <name type="synonym">Chelyconus ermineus</name>
    <dbReference type="NCBI Taxonomy" id="55423"/>
    <lineage>
        <taxon>Eukaryota</taxon>
        <taxon>Metazoa</taxon>
        <taxon>Spiralia</taxon>
        <taxon>Lophotrochozoa</taxon>
        <taxon>Mollusca</taxon>
        <taxon>Gastropoda</taxon>
        <taxon>Caenogastropoda</taxon>
        <taxon>Neogastropoda</taxon>
        <taxon>Conoidea</taxon>
        <taxon>Conidae</taxon>
        <taxon>Conus</taxon>
        <taxon>Chelyconus</taxon>
    </lineage>
</organism>
<protein>
    <submittedName>
        <fullName evidence="2">Conotoxin-like unassigned superfamily 03</fullName>
    </submittedName>
</protein>
<accession>A0A346CJ46</accession>
<feature type="chain" id="PRO_5016930683" evidence="1">
    <location>
        <begin position="21"/>
        <end position="76"/>
    </location>
</feature>
<reference evidence="2" key="1">
    <citation type="journal article" date="2018" name="Genome Biol. Evol.">
        <title>Conotoxin diversity in Chelyconus ermineus (Born, 1778) and the convergent origin of piscivory in the Atlantic and Indo-Pacific cones.</title>
        <authorList>
            <person name="Abalde S."/>
            <person name="Tenorio M.J."/>
            <person name="Afonso C.M."/>
            <person name="Zardoya R."/>
        </authorList>
    </citation>
    <scope>NUCLEOTIDE SEQUENCE</scope>
    <source>
        <strain evidence="2">Cerm_258</strain>
    </source>
</reference>